<name>A0AAV5ERA4_ELECO</name>
<accession>A0AAV5ERA4</accession>
<reference evidence="2" key="1">
    <citation type="journal article" date="2018" name="DNA Res.">
        <title>Multiple hybrid de novo genome assembly of finger millet, an orphan allotetraploid crop.</title>
        <authorList>
            <person name="Hatakeyama M."/>
            <person name="Aluri S."/>
            <person name="Balachadran M.T."/>
            <person name="Sivarajan S.R."/>
            <person name="Patrignani A."/>
            <person name="Gruter S."/>
            <person name="Poveda L."/>
            <person name="Shimizu-Inatsugi R."/>
            <person name="Baeten J."/>
            <person name="Francoijs K.J."/>
            <person name="Nataraja K.N."/>
            <person name="Reddy Y.A.N."/>
            <person name="Phadnis S."/>
            <person name="Ravikumar R.L."/>
            <person name="Schlapbach R."/>
            <person name="Sreeman S.M."/>
            <person name="Shimizu K.K."/>
        </authorList>
    </citation>
    <scope>NUCLEOTIDE SEQUENCE</scope>
</reference>
<feature type="domain" description="Reverse transcriptase zinc-binding" evidence="1">
    <location>
        <begin position="67"/>
        <end position="151"/>
    </location>
</feature>
<dbReference type="Proteomes" id="UP001054889">
    <property type="component" value="Unassembled WGS sequence"/>
</dbReference>
<sequence length="252" mass="28851">MVPKMIIGKRTVGEALTTMVWIQGIHGVAIVEVIEEFMALCNVIAEFTLQPGTLDSHHWKLVSIGRYSAKSTYEALFQGSVLFEPCDRIWKTWSPPKCKFFMWLVAHIRFWTADRLARRNLPHPENCVLCDKEDETIKHILTGCVFARQFWWLWLQRVELAALAPQPTDDHFHEWWSKAANSMSNSLRKKLNSIIILGAWSLWNHRNGCVFRGTSPSLPKTLIMAGEEMVWLCVAGAKDMFLLPDQGGLVEV</sequence>
<gene>
    <name evidence="2" type="primary">gb12751</name>
    <name evidence="2" type="ORF">PR202_gb12751</name>
</gene>
<organism evidence="2 3">
    <name type="scientific">Eleusine coracana subsp. coracana</name>
    <dbReference type="NCBI Taxonomy" id="191504"/>
    <lineage>
        <taxon>Eukaryota</taxon>
        <taxon>Viridiplantae</taxon>
        <taxon>Streptophyta</taxon>
        <taxon>Embryophyta</taxon>
        <taxon>Tracheophyta</taxon>
        <taxon>Spermatophyta</taxon>
        <taxon>Magnoliopsida</taxon>
        <taxon>Liliopsida</taxon>
        <taxon>Poales</taxon>
        <taxon>Poaceae</taxon>
        <taxon>PACMAD clade</taxon>
        <taxon>Chloridoideae</taxon>
        <taxon>Cynodonteae</taxon>
        <taxon>Eleusininae</taxon>
        <taxon>Eleusine</taxon>
    </lineage>
</organism>
<keyword evidence="3" id="KW-1185">Reference proteome</keyword>
<evidence type="ECO:0000313" key="2">
    <source>
        <dbReference type="EMBL" id="GJN24972.1"/>
    </source>
</evidence>
<evidence type="ECO:0000313" key="3">
    <source>
        <dbReference type="Proteomes" id="UP001054889"/>
    </source>
</evidence>
<dbReference type="Pfam" id="PF13966">
    <property type="entry name" value="zf-RVT"/>
    <property type="match status" value="1"/>
</dbReference>
<protein>
    <recommendedName>
        <fullName evidence="1">Reverse transcriptase zinc-binding domain-containing protein</fullName>
    </recommendedName>
</protein>
<comment type="caution">
    <text evidence="2">The sequence shown here is derived from an EMBL/GenBank/DDBJ whole genome shotgun (WGS) entry which is preliminary data.</text>
</comment>
<dbReference type="InterPro" id="IPR026960">
    <property type="entry name" value="RVT-Znf"/>
</dbReference>
<dbReference type="PANTHER" id="PTHR33116">
    <property type="entry name" value="REVERSE TRANSCRIPTASE ZINC-BINDING DOMAIN-CONTAINING PROTEIN-RELATED-RELATED"/>
    <property type="match status" value="1"/>
</dbReference>
<dbReference type="AlphaFoldDB" id="A0AAV5ERA4"/>
<proteinExistence type="predicted"/>
<reference evidence="2" key="2">
    <citation type="submission" date="2021-12" db="EMBL/GenBank/DDBJ databases">
        <title>Resequencing data analysis of finger millet.</title>
        <authorList>
            <person name="Hatakeyama M."/>
            <person name="Aluri S."/>
            <person name="Balachadran M.T."/>
            <person name="Sivarajan S.R."/>
            <person name="Poveda L."/>
            <person name="Shimizu-Inatsugi R."/>
            <person name="Schlapbach R."/>
            <person name="Sreeman S.M."/>
            <person name="Shimizu K.K."/>
        </authorList>
    </citation>
    <scope>NUCLEOTIDE SEQUENCE</scope>
</reference>
<evidence type="ECO:0000259" key="1">
    <source>
        <dbReference type="Pfam" id="PF13966"/>
    </source>
</evidence>
<dbReference type="PANTHER" id="PTHR33116:SF78">
    <property type="entry name" value="OS12G0587133 PROTEIN"/>
    <property type="match status" value="1"/>
</dbReference>
<dbReference type="EMBL" id="BQKI01000077">
    <property type="protein sequence ID" value="GJN24972.1"/>
    <property type="molecule type" value="Genomic_DNA"/>
</dbReference>